<accession>A0A5B7DZ94</accession>
<protein>
    <submittedName>
        <fullName evidence="1">Uncharacterized protein</fullName>
    </submittedName>
</protein>
<name>A0A5B7DZ94_PORTR</name>
<sequence length="64" mass="7261">MTTATPPPRRLHAFTSLLYRQPRTKRSLVTVVMVVELGIVAQDSGNEERERRWGGEGGRVIVVW</sequence>
<dbReference type="Proteomes" id="UP000324222">
    <property type="component" value="Unassembled WGS sequence"/>
</dbReference>
<proteinExistence type="predicted"/>
<reference evidence="1 2" key="1">
    <citation type="submission" date="2019-05" db="EMBL/GenBank/DDBJ databases">
        <title>Another draft genome of Portunus trituberculatus and its Hox gene families provides insights of decapod evolution.</title>
        <authorList>
            <person name="Jeong J.-H."/>
            <person name="Song I."/>
            <person name="Kim S."/>
            <person name="Choi T."/>
            <person name="Kim D."/>
            <person name="Ryu S."/>
            <person name="Kim W."/>
        </authorList>
    </citation>
    <scope>NUCLEOTIDE SEQUENCE [LARGE SCALE GENOMIC DNA]</scope>
    <source>
        <tissue evidence="1">Muscle</tissue>
    </source>
</reference>
<dbReference type="AlphaFoldDB" id="A0A5B7DZ94"/>
<gene>
    <name evidence="1" type="ORF">E2C01_019402</name>
</gene>
<keyword evidence="2" id="KW-1185">Reference proteome</keyword>
<evidence type="ECO:0000313" key="1">
    <source>
        <dbReference type="EMBL" id="MPC26266.1"/>
    </source>
</evidence>
<comment type="caution">
    <text evidence="1">The sequence shown here is derived from an EMBL/GenBank/DDBJ whole genome shotgun (WGS) entry which is preliminary data.</text>
</comment>
<organism evidence="1 2">
    <name type="scientific">Portunus trituberculatus</name>
    <name type="common">Swimming crab</name>
    <name type="synonym">Neptunus trituberculatus</name>
    <dbReference type="NCBI Taxonomy" id="210409"/>
    <lineage>
        <taxon>Eukaryota</taxon>
        <taxon>Metazoa</taxon>
        <taxon>Ecdysozoa</taxon>
        <taxon>Arthropoda</taxon>
        <taxon>Crustacea</taxon>
        <taxon>Multicrustacea</taxon>
        <taxon>Malacostraca</taxon>
        <taxon>Eumalacostraca</taxon>
        <taxon>Eucarida</taxon>
        <taxon>Decapoda</taxon>
        <taxon>Pleocyemata</taxon>
        <taxon>Brachyura</taxon>
        <taxon>Eubrachyura</taxon>
        <taxon>Portunoidea</taxon>
        <taxon>Portunidae</taxon>
        <taxon>Portuninae</taxon>
        <taxon>Portunus</taxon>
    </lineage>
</organism>
<evidence type="ECO:0000313" key="2">
    <source>
        <dbReference type="Proteomes" id="UP000324222"/>
    </source>
</evidence>
<dbReference type="EMBL" id="VSRR010001579">
    <property type="protein sequence ID" value="MPC26266.1"/>
    <property type="molecule type" value="Genomic_DNA"/>
</dbReference>